<evidence type="ECO:0000256" key="5">
    <source>
        <dbReference type="SAM" id="Phobius"/>
    </source>
</evidence>
<dbReference type="PANTHER" id="PTHR31415">
    <property type="entry name" value="OS05G0367900 PROTEIN"/>
    <property type="match status" value="1"/>
</dbReference>
<comment type="subcellular location">
    <subcellularLocation>
        <location evidence="1">Membrane</location>
        <topology evidence="1">Single-pass membrane protein</topology>
    </subcellularLocation>
</comment>
<evidence type="ECO:0000256" key="2">
    <source>
        <dbReference type="ARBA" id="ARBA00022692"/>
    </source>
</evidence>
<protein>
    <recommendedName>
        <fullName evidence="6">Late embryogenesis abundant protein LEA-2 subgroup domain-containing protein</fullName>
    </recommendedName>
</protein>
<keyword evidence="4 5" id="KW-0472">Membrane</keyword>
<sequence length="208" mass="23258">MSSNAANTTGNLSASRQPLVNDRFVKIFVYGMYTSLAAFGVCMVVSFIILYPKNPRFALKDAEIYDLQLTATPPSINSTVHLTIIFINPNKKAGIYYSDLVVYTSYKGEMVIPEAPIAPFYMDHGETSPLSVSLVGKQQLVGPALASQFQQDRENGKMELEFKVTGNMKFKDEKYWYPFTVKCPALMKFERKTPLSSTTQGNVCSIKF</sequence>
<evidence type="ECO:0000256" key="1">
    <source>
        <dbReference type="ARBA" id="ARBA00004167"/>
    </source>
</evidence>
<evidence type="ECO:0000259" key="6">
    <source>
        <dbReference type="Pfam" id="PF03168"/>
    </source>
</evidence>
<dbReference type="InterPro" id="IPR044839">
    <property type="entry name" value="NDR1-like"/>
</dbReference>
<accession>A0A022PVZ0</accession>
<evidence type="ECO:0000256" key="4">
    <source>
        <dbReference type="ARBA" id="ARBA00023136"/>
    </source>
</evidence>
<dbReference type="Pfam" id="PF03168">
    <property type="entry name" value="LEA_2"/>
    <property type="match status" value="1"/>
</dbReference>
<dbReference type="KEGG" id="egt:105977317"/>
<dbReference type="GO" id="GO:0005886">
    <property type="term" value="C:plasma membrane"/>
    <property type="evidence" value="ECO:0000318"/>
    <property type="project" value="GO_Central"/>
</dbReference>
<dbReference type="STRING" id="4155.A0A022PVZ0"/>
<dbReference type="GO" id="GO:0009506">
    <property type="term" value="C:plasmodesma"/>
    <property type="evidence" value="ECO:0000318"/>
    <property type="project" value="GO_Central"/>
</dbReference>
<feature type="transmembrane region" description="Helical" evidence="5">
    <location>
        <begin position="27"/>
        <end position="51"/>
    </location>
</feature>
<evidence type="ECO:0000313" key="7">
    <source>
        <dbReference type="EMBL" id="EYU19699.1"/>
    </source>
</evidence>
<evidence type="ECO:0000256" key="3">
    <source>
        <dbReference type="ARBA" id="ARBA00022989"/>
    </source>
</evidence>
<keyword evidence="3 5" id="KW-1133">Transmembrane helix</keyword>
<keyword evidence="8" id="KW-1185">Reference proteome</keyword>
<dbReference type="PANTHER" id="PTHR31415:SF20">
    <property type="entry name" value="NDR1_HIN1-LIKE PROTEIN 26"/>
    <property type="match status" value="1"/>
</dbReference>
<organism evidence="7 8">
    <name type="scientific">Erythranthe guttata</name>
    <name type="common">Yellow monkey flower</name>
    <name type="synonym">Mimulus guttatus</name>
    <dbReference type="NCBI Taxonomy" id="4155"/>
    <lineage>
        <taxon>Eukaryota</taxon>
        <taxon>Viridiplantae</taxon>
        <taxon>Streptophyta</taxon>
        <taxon>Embryophyta</taxon>
        <taxon>Tracheophyta</taxon>
        <taxon>Spermatophyta</taxon>
        <taxon>Magnoliopsida</taxon>
        <taxon>eudicotyledons</taxon>
        <taxon>Gunneridae</taxon>
        <taxon>Pentapetalae</taxon>
        <taxon>asterids</taxon>
        <taxon>lamiids</taxon>
        <taxon>Lamiales</taxon>
        <taxon>Phrymaceae</taxon>
        <taxon>Erythranthe</taxon>
    </lineage>
</organism>
<gene>
    <name evidence="7" type="ORF">MIMGU_mgv1a013867mg</name>
</gene>
<dbReference type="eggNOG" id="ENOG502QTGM">
    <property type="taxonomic scope" value="Eukaryota"/>
</dbReference>
<dbReference type="InterPro" id="IPR004864">
    <property type="entry name" value="LEA_2"/>
</dbReference>
<name>A0A022PVZ0_ERYGU</name>
<dbReference type="GO" id="GO:0098542">
    <property type="term" value="P:defense response to other organism"/>
    <property type="evidence" value="ECO:0007669"/>
    <property type="project" value="InterPro"/>
</dbReference>
<dbReference type="Proteomes" id="UP000030748">
    <property type="component" value="Unassembled WGS sequence"/>
</dbReference>
<dbReference type="PhylomeDB" id="A0A022PVZ0"/>
<evidence type="ECO:0000313" key="8">
    <source>
        <dbReference type="Proteomes" id="UP000030748"/>
    </source>
</evidence>
<feature type="domain" description="Late embryogenesis abundant protein LEA-2 subgroup" evidence="6">
    <location>
        <begin position="88"/>
        <end position="170"/>
    </location>
</feature>
<dbReference type="AlphaFoldDB" id="A0A022PVZ0"/>
<dbReference type="OrthoDB" id="1920039at2759"/>
<reference evidence="7 8" key="1">
    <citation type="journal article" date="2013" name="Proc. Natl. Acad. Sci. U.S.A.">
        <title>Fine-scale variation in meiotic recombination in Mimulus inferred from population shotgun sequencing.</title>
        <authorList>
            <person name="Hellsten U."/>
            <person name="Wright K.M."/>
            <person name="Jenkins J."/>
            <person name="Shu S."/>
            <person name="Yuan Y."/>
            <person name="Wessler S.R."/>
            <person name="Schmutz J."/>
            <person name="Willis J.H."/>
            <person name="Rokhsar D.S."/>
        </authorList>
    </citation>
    <scope>NUCLEOTIDE SEQUENCE [LARGE SCALE GENOMIC DNA]</scope>
    <source>
        <strain evidence="8">cv. DUN x IM62</strain>
    </source>
</reference>
<keyword evidence="2 5" id="KW-0812">Transmembrane</keyword>
<dbReference type="EMBL" id="KI632289">
    <property type="protein sequence ID" value="EYU19699.1"/>
    <property type="molecule type" value="Genomic_DNA"/>
</dbReference>
<proteinExistence type="predicted"/>